<comment type="caution">
    <text evidence="8">The sequence shown here is derived from an EMBL/GenBank/DDBJ whole genome shotgun (WGS) entry which is preliminary data.</text>
</comment>
<dbReference type="Pfam" id="PF02535">
    <property type="entry name" value="Zip"/>
    <property type="match status" value="1"/>
</dbReference>
<feature type="transmembrane region" description="Helical" evidence="6">
    <location>
        <begin position="333"/>
        <end position="353"/>
    </location>
</feature>
<dbReference type="RefSeq" id="XP_058343559.1">
    <property type="nucleotide sequence ID" value="XM_058485724.1"/>
</dbReference>
<gene>
    <name evidence="8" type="ORF">O0I10_005686</name>
</gene>
<evidence type="ECO:0008006" key="10">
    <source>
        <dbReference type="Google" id="ProtNLM"/>
    </source>
</evidence>
<evidence type="ECO:0000313" key="9">
    <source>
        <dbReference type="Proteomes" id="UP001234581"/>
    </source>
</evidence>
<reference evidence="8 9" key="1">
    <citation type="submission" date="2023-03" db="EMBL/GenBank/DDBJ databases">
        <title>Genome sequence of Lichtheimia ornata CBS 291.66.</title>
        <authorList>
            <person name="Mohabir J.T."/>
            <person name="Shea T.P."/>
            <person name="Kurbessoian T."/>
            <person name="Berby B."/>
            <person name="Fontaine J."/>
            <person name="Livny J."/>
            <person name="Gnirke A."/>
            <person name="Stajich J.E."/>
            <person name="Cuomo C.A."/>
        </authorList>
    </citation>
    <scope>NUCLEOTIDE SEQUENCE [LARGE SCALE GENOMIC DNA]</scope>
    <source>
        <strain evidence="8">CBS 291.66</strain>
    </source>
</reference>
<feature type="transmembrane region" description="Helical" evidence="6">
    <location>
        <begin position="298"/>
        <end position="321"/>
    </location>
</feature>
<keyword evidence="7" id="KW-0732">Signal</keyword>
<dbReference type="EMBL" id="JARTCD010000023">
    <property type="protein sequence ID" value="KAJ8658646.1"/>
    <property type="molecule type" value="Genomic_DNA"/>
</dbReference>
<feature type="compositionally biased region" description="Low complexity" evidence="5">
    <location>
        <begin position="223"/>
        <end position="234"/>
    </location>
</feature>
<feature type="transmembrane region" description="Helical" evidence="6">
    <location>
        <begin position="273"/>
        <end position="292"/>
    </location>
</feature>
<accession>A0AAD7V6P6</accession>
<protein>
    <recommendedName>
        <fullName evidence="10">Zinc/iron permease</fullName>
    </recommendedName>
</protein>
<feature type="transmembrane region" description="Helical" evidence="6">
    <location>
        <begin position="119"/>
        <end position="141"/>
    </location>
</feature>
<dbReference type="PANTHER" id="PTHR11040:SF44">
    <property type="entry name" value="PROTEIN ZNTC-RELATED"/>
    <property type="match status" value="1"/>
</dbReference>
<evidence type="ECO:0000256" key="2">
    <source>
        <dbReference type="ARBA" id="ARBA00022692"/>
    </source>
</evidence>
<feature type="transmembrane region" description="Helical" evidence="6">
    <location>
        <begin position="373"/>
        <end position="393"/>
    </location>
</feature>
<keyword evidence="4 6" id="KW-0472">Membrane</keyword>
<evidence type="ECO:0000256" key="5">
    <source>
        <dbReference type="SAM" id="MobiDB-lite"/>
    </source>
</evidence>
<evidence type="ECO:0000256" key="4">
    <source>
        <dbReference type="ARBA" id="ARBA00023136"/>
    </source>
</evidence>
<feature type="signal peptide" evidence="7">
    <location>
        <begin position="1"/>
        <end position="21"/>
    </location>
</feature>
<feature type="compositionally biased region" description="Pro residues" evidence="5">
    <location>
        <begin position="205"/>
        <end position="222"/>
    </location>
</feature>
<dbReference type="GeneID" id="83213098"/>
<keyword evidence="3 6" id="KW-1133">Transmembrane helix</keyword>
<dbReference type="InterPro" id="IPR003689">
    <property type="entry name" value="ZIP"/>
</dbReference>
<dbReference type="AlphaFoldDB" id="A0AAD7V6P6"/>
<keyword evidence="2 6" id="KW-0812">Transmembrane</keyword>
<proteinExistence type="predicted"/>
<organism evidence="8 9">
    <name type="scientific">Lichtheimia ornata</name>
    <dbReference type="NCBI Taxonomy" id="688661"/>
    <lineage>
        <taxon>Eukaryota</taxon>
        <taxon>Fungi</taxon>
        <taxon>Fungi incertae sedis</taxon>
        <taxon>Mucoromycota</taxon>
        <taxon>Mucoromycotina</taxon>
        <taxon>Mucoromycetes</taxon>
        <taxon>Mucorales</taxon>
        <taxon>Lichtheimiaceae</taxon>
        <taxon>Lichtheimia</taxon>
    </lineage>
</organism>
<feature type="transmembrane region" description="Helical" evidence="6">
    <location>
        <begin position="45"/>
        <end position="66"/>
    </location>
</feature>
<evidence type="ECO:0000256" key="6">
    <source>
        <dbReference type="SAM" id="Phobius"/>
    </source>
</evidence>
<dbReference type="GO" id="GO:0005886">
    <property type="term" value="C:plasma membrane"/>
    <property type="evidence" value="ECO:0007669"/>
    <property type="project" value="TreeGrafter"/>
</dbReference>
<evidence type="ECO:0000256" key="7">
    <source>
        <dbReference type="SAM" id="SignalP"/>
    </source>
</evidence>
<feature type="transmembrane region" description="Helical" evidence="6">
    <location>
        <begin position="405"/>
        <end position="425"/>
    </location>
</feature>
<evidence type="ECO:0000313" key="8">
    <source>
        <dbReference type="EMBL" id="KAJ8658646.1"/>
    </source>
</evidence>
<feature type="transmembrane region" description="Helical" evidence="6">
    <location>
        <begin position="78"/>
        <end position="99"/>
    </location>
</feature>
<name>A0AAD7V6P6_9FUNG</name>
<evidence type="ECO:0000256" key="1">
    <source>
        <dbReference type="ARBA" id="ARBA00004141"/>
    </source>
</evidence>
<dbReference type="PANTHER" id="PTHR11040">
    <property type="entry name" value="ZINC/IRON TRANSPORTER"/>
    <property type="match status" value="1"/>
</dbReference>
<feature type="chain" id="PRO_5042109588" description="Zinc/iron permease" evidence="7">
    <location>
        <begin position="22"/>
        <end position="426"/>
    </location>
</feature>
<dbReference type="Proteomes" id="UP001234581">
    <property type="component" value="Unassembled WGS sequence"/>
</dbReference>
<keyword evidence="9" id="KW-1185">Reference proteome</keyword>
<comment type="subcellular location">
    <subcellularLocation>
        <location evidence="1">Membrane</location>
        <topology evidence="1">Multi-pass membrane protein</topology>
    </subcellularLocation>
</comment>
<dbReference type="GO" id="GO:0005385">
    <property type="term" value="F:zinc ion transmembrane transporter activity"/>
    <property type="evidence" value="ECO:0007669"/>
    <property type="project" value="TreeGrafter"/>
</dbReference>
<sequence length="426" mass="46206">MIGNVFLYTSWITLTLVTIEAADTGADECGADNTAELSHYSRPLHVGSIFIICGASLLGVAIPILSKFVPPLSIPDNVVTYGKSFGVGVILATAFVHMLVPSFEKLASPCLGYVWNEVYPAFGGLFAMCAILIMQLIEYFASNELEHHFRDLEELQPPHPTTTCSFNNRPTATAAAVVCDHQSIDRATIVDGYLSHPSPSNTLLHPPPHPPAPRLPPPPPPSTSTSTSTTTITTIQQNQRDKRYHPFNTCPAHSHFSNQSDELKDKKRYLNTIVLEFGILAHSVIIGITLGVSPQSEFATLLVAICFHQFFEGFALGARIAEVKMICLEKATIMCMCFTLTTPIGTAIGVGISSGYNPKSQTALLTQGIFDSISAGILIYVSLVDLMATEMLFDDRFKAMKPITRIGCFFFVFAGAAVMAVIGIWA</sequence>
<feature type="region of interest" description="Disordered" evidence="5">
    <location>
        <begin position="199"/>
        <end position="239"/>
    </location>
</feature>
<evidence type="ECO:0000256" key="3">
    <source>
        <dbReference type="ARBA" id="ARBA00022989"/>
    </source>
</evidence>